<organism evidence="2 3">
    <name type="scientific">Venturia effusa</name>
    <dbReference type="NCBI Taxonomy" id="50376"/>
    <lineage>
        <taxon>Eukaryota</taxon>
        <taxon>Fungi</taxon>
        <taxon>Dikarya</taxon>
        <taxon>Ascomycota</taxon>
        <taxon>Pezizomycotina</taxon>
        <taxon>Dothideomycetes</taxon>
        <taxon>Pleosporomycetidae</taxon>
        <taxon>Venturiales</taxon>
        <taxon>Venturiaceae</taxon>
        <taxon>Venturia</taxon>
    </lineage>
</organism>
<dbReference type="InterPro" id="IPR036291">
    <property type="entry name" value="NAD(P)-bd_dom_sf"/>
</dbReference>
<reference evidence="2 3" key="1">
    <citation type="submission" date="2019-07" db="EMBL/GenBank/DDBJ databases">
        <title>Finished genome of Venturia effusa.</title>
        <authorList>
            <person name="Young C.A."/>
            <person name="Cox M.P."/>
            <person name="Ganley A.R.D."/>
            <person name="David W.J."/>
        </authorList>
    </citation>
    <scope>NUCLEOTIDE SEQUENCE [LARGE SCALE GENOMIC DNA]</scope>
    <source>
        <strain evidence="3">albino</strain>
    </source>
</reference>
<dbReference type="EMBL" id="CP042189">
    <property type="protein sequence ID" value="QDS70784.1"/>
    <property type="molecule type" value="Genomic_DNA"/>
</dbReference>
<dbReference type="GO" id="GO:0016491">
    <property type="term" value="F:oxidoreductase activity"/>
    <property type="evidence" value="ECO:0007669"/>
    <property type="project" value="UniProtKB-KW"/>
</dbReference>
<dbReference type="Proteomes" id="UP000316270">
    <property type="component" value="Chromosome 5"/>
</dbReference>
<name>A0A517L589_9PEZI</name>
<dbReference type="PANTHER" id="PTHR43157:SF31">
    <property type="entry name" value="PHOSPHATIDYLINOSITOL-GLYCAN BIOSYNTHESIS CLASS F PROTEIN"/>
    <property type="match status" value="1"/>
</dbReference>
<keyword evidence="3" id="KW-1185">Reference proteome</keyword>
<evidence type="ECO:0000313" key="2">
    <source>
        <dbReference type="EMBL" id="QDS70784.1"/>
    </source>
</evidence>
<dbReference type="PRINTS" id="PR00081">
    <property type="entry name" value="GDHRDH"/>
</dbReference>
<dbReference type="InterPro" id="IPR002347">
    <property type="entry name" value="SDR_fam"/>
</dbReference>
<gene>
    <name evidence="2" type="ORF">FKW77_004185</name>
</gene>
<dbReference type="OrthoDB" id="542013at2759"/>
<dbReference type="AlphaFoldDB" id="A0A517L589"/>
<dbReference type="Gene3D" id="3.40.50.720">
    <property type="entry name" value="NAD(P)-binding Rossmann-like Domain"/>
    <property type="match status" value="1"/>
</dbReference>
<dbReference type="STRING" id="50376.A0A517L589"/>
<sequence>MSETLSFLFRFLKSQWLFTPPVPSASYEGQTVIVTGANVGLGFEAARLIVRLGAAKVILAVRTVGKGEEAKRLIEESEKRTGVVDVWQLDLGSYASVEEFAARVNKELPRLDVILENAGISTRNFNLVEGNEATITTNVISTYLLGLLVLPKLKETAAKFNKQTYLTIVSSEVHFLTAIPYITKEEDTSVIEILNRGQNMVDRYNVSKLLEVFASRQMVADHMQPKSPEQPYPVITNFLNPGFCHSSLMREMVSLGAVLKVLMGARTTEVGARTLVHATQAGPESHGQYLSDCAIAPPAPFVTSEKGKKFQARWWKELSAKLESIHPGVMQNF</sequence>
<dbReference type="SUPFAM" id="SSF51735">
    <property type="entry name" value="NAD(P)-binding Rossmann-fold domains"/>
    <property type="match status" value="1"/>
</dbReference>
<accession>A0A517L589</accession>
<dbReference type="PANTHER" id="PTHR43157">
    <property type="entry name" value="PHOSPHATIDYLINOSITOL-GLYCAN BIOSYNTHESIS CLASS F PROTEIN-RELATED"/>
    <property type="match status" value="1"/>
</dbReference>
<proteinExistence type="predicted"/>
<evidence type="ECO:0000313" key="3">
    <source>
        <dbReference type="Proteomes" id="UP000316270"/>
    </source>
</evidence>
<protein>
    <submittedName>
        <fullName evidence="2">Uncharacterized protein</fullName>
    </submittedName>
</protein>
<evidence type="ECO:0000256" key="1">
    <source>
        <dbReference type="ARBA" id="ARBA00023002"/>
    </source>
</evidence>
<keyword evidence="1" id="KW-0560">Oxidoreductase</keyword>
<dbReference type="Pfam" id="PF00106">
    <property type="entry name" value="adh_short"/>
    <property type="match status" value="1"/>
</dbReference>